<keyword evidence="4" id="KW-0133">Cell shape</keyword>
<dbReference type="Gene3D" id="3.40.710.10">
    <property type="entry name" value="DD-peptidase/beta-lactamase superfamily"/>
    <property type="match status" value="1"/>
</dbReference>
<evidence type="ECO:0000256" key="3">
    <source>
        <dbReference type="ARBA" id="ARBA00022801"/>
    </source>
</evidence>
<keyword evidence="6" id="KW-0961">Cell wall biogenesis/degradation</keyword>
<evidence type="ECO:0000256" key="1">
    <source>
        <dbReference type="ARBA" id="ARBA00007164"/>
    </source>
</evidence>
<organism evidence="10 11">
    <name type="scientific">Thioclava litoralis</name>
    <dbReference type="NCBI Taxonomy" id="3076557"/>
    <lineage>
        <taxon>Bacteria</taxon>
        <taxon>Pseudomonadati</taxon>
        <taxon>Pseudomonadota</taxon>
        <taxon>Alphaproteobacteria</taxon>
        <taxon>Rhodobacterales</taxon>
        <taxon>Paracoccaceae</taxon>
        <taxon>Thioclava</taxon>
    </lineage>
</organism>
<evidence type="ECO:0000256" key="4">
    <source>
        <dbReference type="ARBA" id="ARBA00022960"/>
    </source>
</evidence>
<comment type="similarity">
    <text evidence="1 7">Belongs to the peptidase S11 family.</text>
</comment>
<evidence type="ECO:0000259" key="9">
    <source>
        <dbReference type="Pfam" id="PF00768"/>
    </source>
</evidence>
<evidence type="ECO:0000256" key="2">
    <source>
        <dbReference type="ARBA" id="ARBA00022729"/>
    </source>
</evidence>
<dbReference type="SUPFAM" id="SSF56601">
    <property type="entry name" value="beta-lactamase/transpeptidase-like"/>
    <property type="match status" value="1"/>
</dbReference>
<dbReference type="GO" id="GO:0004180">
    <property type="term" value="F:carboxypeptidase activity"/>
    <property type="evidence" value="ECO:0007669"/>
    <property type="project" value="UniProtKB-KW"/>
</dbReference>
<feature type="domain" description="Peptidase S11 D-alanyl-D-alanine carboxypeptidase A N-terminal" evidence="9">
    <location>
        <begin position="31"/>
        <end position="248"/>
    </location>
</feature>
<feature type="region of interest" description="Disordered" evidence="8">
    <location>
        <begin position="346"/>
        <end position="396"/>
    </location>
</feature>
<keyword evidence="2" id="KW-0732">Signal</keyword>
<dbReference type="PANTHER" id="PTHR21581">
    <property type="entry name" value="D-ALANYL-D-ALANINE CARBOXYPEPTIDASE"/>
    <property type="match status" value="1"/>
</dbReference>
<evidence type="ECO:0000313" key="11">
    <source>
        <dbReference type="Proteomes" id="UP001623290"/>
    </source>
</evidence>
<keyword evidence="5" id="KW-0573">Peptidoglycan synthesis</keyword>
<evidence type="ECO:0000256" key="8">
    <source>
        <dbReference type="SAM" id="MobiDB-lite"/>
    </source>
</evidence>
<evidence type="ECO:0000256" key="6">
    <source>
        <dbReference type="ARBA" id="ARBA00023316"/>
    </source>
</evidence>
<keyword evidence="10" id="KW-0645">Protease</keyword>
<dbReference type="InterPro" id="IPR001967">
    <property type="entry name" value="Peptidase_S11_N"/>
</dbReference>
<dbReference type="PANTHER" id="PTHR21581:SF6">
    <property type="entry name" value="TRAFFICKING PROTEIN PARTICLE COMPLEX SUBUNIT 12"/>
    <property type="match status" value="1"/>
</dbReference>
<protein>
    <submittedName>
        <fullName evidence="10">D-alanyl-D-alanine carboxypeptidase family protein</fullName>
        <ecNumber evidence="10">3.4.-.-</ecNumber>
    </submittedName>
</protein>
<name>A0ABZ1DWY1_9RHOB</name>
<gene>
    <name evidence="10" type="ORF">RPE78_08015</name>
</gene>
<reference evidence="10 11" key="1">
    <citation type="submission" date="2023-09" db="EMBL/GenBank/DDBJ databases">
        <title>Thioclava shenzhenensis sp. nov., a multidrug resistant bacteria-antagonizing species isolated from coastal seawater.</title>
        <authorList>
            <person name="Long M."/>
        </authorList>
    </citation>
    <scope>NUCLEOTIDE SEQUENCE [LARGE SCALE GENOMIC DNA]</scope>
    <source>
        <strain evidence="10 11">FTW29</strain>
    </source>
</reference>
<keyword evidence="10" id="KW-0121">Carboxypeptidase</keyword>
<evidence type="ECO:0000313" key="10">
    <source>
        <dbReference type="EMBL" id="WRY32663.1"/>
    </source>
</evidence>
<dbReference type="EC" id="3.4.-.-" evidence="10"/>
<dbReference type="Pfam" id="PF00768">
    <property type="entry name" value="Peptidase_S11"/>
    <property type="match status" value="1"/>
</dbReference>
<proteinExistence type="inferred from homology"/>
<dbReference type="InterPro" id="IPR012338">
    <property type="entry name" value="Beta-lactam/transpept-like"/>
</dbReference>
<dbReference type="PRINTS" id="PR00725">
    <property type="entry name" value="DADACBPTASE1"/>
</dbReference>
<evidence type="ECO:0000256" key="7">
    <source>
        <dbReference type="RuleBase" id="RU004016"/>
    </source>
</evidence>
<sequence>MTTLLRWIRAGVCAFFTLLLLPLAVYAAPYAAYVMDMRSGEVLYEKNADTRLYPASLTKMMTLYIAFQAIEAGEVSLDSEITVSQNAASQPPSRLGLRAGQKIKLRYLIRAAAIKSANDAASAIGDALGGNEANWAARMTATAKSLGMKNSTFLNANGLTRKGHMSTAHDMTILGRHLFYDFPQYYNIFSRRSADAGMKTVYSTNRRFLDAYKGADGIKTGYTVAAGFNLCASAQRGDERIIATIFGGTSTAQRNAKMAELLDLGFKRVQDHSPVNKPNAPDMIELNQPSAGMLVASAPMQSSPRPQSRPGVATHDADAIAAAVAVANAAPAVDTEAVEDAVAMASTDGLEASPRPVSAPNRSFATAKPADESEDLAGEEVQMASVQDSADEEDEAQFAGEIAQGDTDPGGPIFQQTSKPQPETLAMMGKGKKSDTVILAALNPPQASASETPRVVARASSSGGRNWGVTLGLKNSEFHAQQDMLKVALMESDTLGDALRKVVKRKLGYEATFVGMSQQQASLACARLAARSMECGVVGP</sequence>
<keyword evidence="11" id="KW-1185">Reference proteome</keyword>
<dbReference type="InterPro" id="IPR018044">
    <property type="entry name" value="Peptidase_S11"/>
</dbReference>
<dbReference type="Proteomes" id="UP001623290">
    <property type="component" value="Chromosome"/>
</dbReference>
<accession>A0ABZ1DWY1</accession>
<evidence type="ECO:0000256" key="5">
    <source>
        <dbReference type="ARBA" id="ARBA00022984"/>
    </source>
</evidence>
<dbReference type="EMBL" id="CP135443">
    <property type="protein sequence ID" value="WRY32663.1"/>
    <property type="molecule type" value="Genomic_DNA"/>
</dbReference>
<keyword evidence="3 10" id="KW-0378">Hydrolase</keyword>